<keyword evidence="1" id="KW-0548">Nucleotidyltransferase</keyword>
<organism evidence="1 2">
    <name type="scientific">Candidatus Methylocalor cossyra</name>
    <dbReference type="NCBI Taxonomy" id="3108543"/>
    <lineage>
        <taxon>Bacteria</taxon>
        <taxon>Pseudomonadati</taxon>
        <taxon>Pseudomonadota</taxon>
        <taxon>Gammaproteobacteria</taxon>
        <taxon>Methylococcales</taxon>
        <taxon>Methylococcaceae</taxon>
        <taxon>Candidatus Methylocalor</taxon>
    </lineage>
</organism>
<protein>
    <submittedName>
        <fullName evidence="1">DNA polymerase III subunit chi</fullName>
        <ecNumber evidence="1">2.7.7.7</ecNumber>
    </submittedName>
</protein>
<keyword evidence="2" id="KW-1185">Reference proteome</keyword>
<dbReference type="Proteomes" id="UP001497493">
    <property type="component" value="Chromosome"/>
</dbReference>
<dbReference type="PANTHER" id="PTHR38767">
    <property type="entry name" value="DNA POLYMERASE III SUBUNIT CHI"/>
    <property type="match status" value="1"/>
</dbReference>
<dbReference type="InterPro" id="IPR036768">
    <property type="entry name" value="PolIII_chi_sf"/>
</dbReference>
<evidence type="ECO:0000313" key="1">
    <source>
        <dbReference type="EMBL" id="CAL1240975.1"/>
    </source>
</evidence>
<accession>A0ABM9NK13</accession>
<dbReference type="EMBL" id="OZ026884">
    <property type="protein sequence ID" value="CAL1240975.1"/>
    <property type="molecule type" value="Genomic_DNA"/>
</dbReference>
<reference evidence="1 2" key="1">
    <citation type="submission" date="2024-04" db="EMBL/GenBank/DDBJ databases">
        <authorList>
            <person name="Cremers G."/>
        </authorList>
    </citation>
    <scope>NUCLEOTIDE SEQUENCE [LARGE SCALE GENOMIC DNA]</scope>
    <source>
        <strain evidence="1">MeCH1-AG</strain>
    </source>
</reference>
<dbReference type="EC" id="2.7.7.7" evidence="1"/>
<dbReference type="InterPro" id="IPR007459">
    <property type="entry name" value="DNA_pol3_chi"/>
</dbReference>
<dbReference type="SUPFAM" id="SSF102400">
    <property type="entry name" value="DNA polymerase III chi subunit"/>
    <property type="match status" value="1"/>
</dbReference>
<dbReference type="GO" id="GO:0003887">
    <property type="term" value="F:DNA-directed DNA polymerase activity"/>
    <property type="evidence" value="ECO:0007669"/>
    <property type="project" value="UniProtKB-EC"/>
</dbReference>
<dbReference type="Pfam" id="PF04364">
    <property type="entry name" value="DNA_pol3_chi"/>
    <property type="match status" value="1"/>
</dbReference>
<sequence length="153" mass="17009">MTRIDFYLVPGADPHGRRVTACRLIEKAYRQGHRVYLHTSSEEEARLLDELLWTFRQGSFVPHELFPGAAEEAPVWVGYGPAPDSLTDVLVNLAPEVPVGFERFQRLAEFIDEDEAVKRAGRRRYKAYKDAGYAPATHRLDGVGGPGSPGEAG</sequence>
<evidence type="ECO:0000313" key="2">
    <source>
        <dbReference type="Proteomes" id="UP001497493"/>
    </source>
</evidence>
<dbReference type="RefSeq" id="WP_348757515.1">
    <property type="nucleotide sequence ID" value="NZ_OZ026884.1"/>
</dbReference>
<gene>
    <name evidence="1" type="primary">holC</name>
    <name evidence="1" type="ORF">MECH1_V1_2199</name>
</gene>
<proteinExistence type="predicted"/>
<keyword evidence="1" id="KW-0808">Transferase</keyword>
<dbReference type="PANTHER" id="PTHR38767:SF1">
    <property type="entry name" value="DNA POLYMERASE III SUBUNIT CHI"/>
    <property type="match status" value="1"/>
</dbReference>
<name>A0ABM9NK13_9GAMM</name>
<dbReference type="Gene3D" id="3.40.50.10110">
    <property type="entry name" value="DNA polymerase III subunit chi"/>
    <property type="match status" value="1"/>
</dbReference>